<evidence type="ECO:0000256" key="4">
    <source>
        <dbReference type="ARBA" id="ARBA00023163"/>
    </source>
</evidence>
<dbReference type="GO" id="GO:0006352">
    <property type="term" value="P:DNA-templated transcription initiation"/>
    <property type="evidence" value="ECO:0007669"/>
    <property type="project" value="InterPro"/>
</dbReference>
<keyword evidence="4" id="KW-0804">Transcription</keyword>
<sequence length="180" mass="19938">MSDSHLKLLAVFTEQRAALTRFLARRLGSRDTAEDLTQEAWLRASGGGASAVVNPRAYLFRIAANLAVDHQRREARQPLAAAEIDALLDVPDDAPDAAAIAAARDELIMLQRALDELPPRRRAIFLAARLGAQTHREIADRHGISTRAVEINLQRALEHCARRLEKNPVRRFGPRRVASS</sequence>
<dbReference type="AlphaFoldDB" id="A0A5C8PIF4"/>
<feature type="domain" description="RNA polymerase sigma-70 region 2" evidence="5">
    <location>
        <begin position="16"/>
        <end position="76"/>
    </location>
</feature>
<comment type="similarity">
    <text evidence="1">Belongs to the sigma-70 factor family. ECF subfamily.</text>
</comment>
<dbReference type="InterPro" id="IPR013325">
    <property type="entry name" value="RNA_pol_sigma_r2"/>
</dbReference>
<dbReference type="GO" id="GO:0016987">
    <property type="term" value="F:sigma factor activity"/>
    <property type="evidence" value="ECO:0007669"/>
    <property type="project" value="UniProtKB-KW"/>
</dbReference>
<evidence type="ECO:0000313" key="7">
    <source>
        <dbReference type="EMBL" id="TXL72996.1"/>
    </source>
</evidence>
<dbReference type="InterPro" id="IPR036388">
    <property type="entry name" value="WH-like_DNA-bd_sf"/>
</dbReference>
<accession>A0A5C8PIF4</accession>
<dbReference type="OrthoDB" id="9794372at2"/>
<evidence type="ECO:0000259" key="5">
    <source>
        <dbReference type="Pfam" id="PF04542"/>
    </source>
</evidence>
<evidence type="ECO:0000256" key="2">
    <source>
        <dbReference type="ARBA" id="ARBA00023015"/>
    </source>
</evidence>
<dbReference type="Gene3D" id="1.10.10.10">
    <property type="entry name" value="Winged helix-like DNA-binding domain superfamily/Winged helix DNA-binding domain"/>
    <property type="match status" value="1"/>
</dbReference>
<dbReference type="NCBIfam" id="TIGR02937">
    <property type="entry name" value="sigma70-ECF"/>
    <property type="match status" value="1"/>
</dbReference>
<dbReference type="InterPro" id="IPR013324">
    <property type="entry name" value="RNA_pol_sigma_r3/r4-like"/>
</dbReference>
<evidence type="ECO:0000256" key="1">
    <source>
        <dbReference type="ARBA" id="ARBA00010641"/>
    </source>
</evidence>
<keyword evidence="3" id="KW-0731">Sigma factor</keyword>
<evidence type="ECO:0000256" key="3">
    <source>
        <dbReference type="ARBA" id="ARBA00023082"/>
    </source>
</evidence>
<feature type="domain" description="RNA polymerase sigma factor 70 region 4 type 2" evidence="6">
    <location>
        <begin position="109"/>
        <end position="160"/>
    </location>
</feature>
<reference evidence="7 8" key="1">
    <citation type="submission" date="2019-06" db="EMBL/GenBank/DDBJ databases">
        <title>New taxonomy in bacterial strain CC-CFT640, isolated from vineyard.</title>
        <authorList>
            <person name="Lin S.-Y."/>
            <person name="Tsai C.-F."/>
            <person name="Young C.-C."/>
        </authorList>
    </citation>
    <scope>NUCLEOTIDE SEQUENCE [LARGE SCALE GENOMIC DNA]</scope>
    <source>
        <strain evidence="7 8">CC-CFT640</strain>
    </source>
</reference>
<organism evidence="7 8">
    <name type="scientific">Vineibacter terrae</name>
    <dbReference type="NCBI Taxonomy" id="2586908"/>
    <lineage>
        <taxon>Bacteria</taxon>
        <taxon>Pseudomonadati</taxon>
        <taxon>Pseudomonadota</taxon>
        <taxon>Alphaproteobacteria</taxon>
        <taxon>Hyphomicrobiales</taxon>
        <taxon>Vineibacter</taxon>
    </lineage>
</organism>
<name>A0A5C8PIF4_9HYPH</name>
<protein>
    <submittedName>
        <fullName evidence="7">RNA polymerase sigma factor</fullName>
    </submittedName>
</protein>
<dbReference type="Gene3D" id="1.10.1740.10">
    <property type="match status" value="1"/>
</dbReference>
<dbReference type="InterPro" id="IPR039425">
    <property type="entry name" value="RNA_pol_sigma-70-like"/>
</dbReference>
<dbReference type="EMBL" id="VDUZ01000028">
    <property type="protein sequence ID" value="TXL72996.1"/>
    <property type="molecule type" value="Genomic_DNA"/>
</dbReference>
<dbReference type="RefSeq" id="WP_147849252.1">
    <property type="nucleotide sequence ID" value="NZ_VDUZ01000028.1"/>
</dbReference>
<dbReference type="Pfam" id="PF04542">
    <property type="entry name" value="Sigma70_r2"/>
    <property type="match status" value="1"/>
</dbReference>
<keyword evidence="8" id="KW-1185">Reference proteome</keyword>
<evidence type="ECO:0000313" key="8">
    <source>
        <dbReference type="Proteomes" id="UP000321638"/>
    </source>
</evidence>
<gene>
    <name evidence="7" type="ORF">FHP25_22625</name>
</gene>
<dbReference type="InterPro" id="IPR013249">
    <property type="entry name" value="RNA_pol_sigma70_r4_t2"/>
</dbReference>
<dbReference type="InterPro" id="IPR014284">
    <property type="entry name" value="RNA_pol_sigma-70_dom"/>
</dbReference>
<proteinExistence type="inferred from homology"/>
<dbReference type="Pfam" id="PF08281">
    <property type="entry name" value="Sigma70_r4_2"/>
    <property type="match status" value="1"/>
</dbReference>
<dbReference type="SUPFAM" id="SSF88659">
    <property type="entry name" value="Sigma3 and sigma4 domains of RNA polymerase sigma factors"/>
    <property type="match status" value="1"/>
</dbReference>
<keyword evidence="2" id="KW-0805">Transcription regulation</keyword>
<evidence type="ECO:0000259" key="6">
    <source>
        <dbReference type="Pfam" id="PF08281"/>
    </source>
</evidence>
<comment type="caution">
    <text evidence="7">The sequence shown here is derived from an EMBL/GenBank/DDBJ whole genome shotgun (WGS) entry which is preliminary data.</text>
</comment>
<dbReference type="PANTHER" id="PTHR43133">
    <property type="entry name" value="RNA POLYMERASE ECF-TYPE SIGMA FACTO"/>
    <property type="match status" value="1"/>
</dbReference>
<dbReference type="InterPro" id="IPR007627">
    <property type="entry name" value="RNA_pol_sigma70_r2"/>
</dbReference>
<dbReference type="PANTHER" id="PTHR43133:SF63">
    <property type="entry name" value="RNA POLYMERASE SIGMA FACTOR FECI-RELATED"/>
    <property type="match status" value="1"/>
</dbReference>
<dbReference type="SUPFAM" id="SSF88946">
    <property type="entry name" value="Sigma2 domain of RNA polymerase sigma factors"/>
    <property type="match status" value="1"/>
</dbReference>
<dbReference type="Proteomes" id="UP000321638">
    <property type="component" value="Unassembled WGS sequence"/>
</dbReference>
<dbReference type="GO" id="GO:0003677">
    <property type="term" value="F:DNA binding"/>
    <property type="evidence" value="ECO:0007669"/>
    <property type="project" value="InterPro"/>
</dbReference>